<dbReference type="OMA" id="KPIMLSM"/>
<gene>
    <name evidence="2" type="ORF">TCM_031958</name>
</gene>
<evidence type="ECO:0000313" key="3">
    <source>
        <dbReference type="Proteomes" id="UP000026915"/>
    </source>
</evidence>
<evidence type="ECO:0000256" key="1">
    <source>
        <dbReference type="SAM" id="MobiDB-lite"/>
    </source>
</evidence>
<keyword evidence="3" id="KW-1185">Reference proteome</keyword>
<evidence type="ECO:0000313" key="2">
    <source>
        <dbReference type="EMBL" id="EOY13396.1"/>
    </source>
</evidence>
<proteinExistence type="predicted"/>
<dbReference type="AlphaFoldDB" id="A0A061F8L3"/>
<accession>A0A061F8L3</accession>
<organism evidence="2 3">
    <name type="scientific">Theobroma cacao</name>
    <name type="common">Cacao</name>
    <name type="synonym">Cocoa</name>
    <dbReference type="NCBI Taxonomy" id="3641"/>
    <lineage>
        <taxon>Eukaryota</taxon>
        <taxon>Viridiplantae</taxon>
        <taxon>Streptophyta</taxon>
        <taxon>Embryophyta</taxon>
        <taxon>Tracheophyta</taxon>
        <taxon>Spermatophyta</taxon>
        <taxon>Magnoliopsida</taxon>
        <taxon>eudicotyledons</taxon>
        <taxon>Gunneridae</taxon>
        <taxon>Pentapetalae</taxon>
        <taxon>rosids</taxon>
        <taxon>malvids</taxon>
        <taxon>Malvales</taxon>
        <taxon>Malvaceae</taxon>
        <taxon>Byttnerioideae</taxon>
        <taxon>Theobroma</taxon>
    </lineage>
</organism>
<dbReference type="EMBL" id="CM001885">
    <property type="protein sequence ID" value="EOY13396.1"/>
    <property type="molecule type" value="Genomic_DNA"/>
</dbReference>
<dbReference type="HOGENOM" id="CLU_2350915_0_0_1"/>
<sequence length="97" mass="10330">MALVGNFLPKPIMLSMQISMLQKPKTMIVCATPERPKTRSGSGGKINSTLRLSTRTIVGVKEVTPNTTLDVGESNQKRKANNADDDAATVNGAEATD</sequence>
<protein>
    <submittedName>
        <fullName evidence="2">Uncharacterized protein</fullName>
    </submittedName>
</protein>
<reference evidence="2 3" key="1">
    <citation type="journal article" date="2013" name="Genome Biol.">
        <title>The genome sequence of the most widely cultivated cacao type and its use to identify candidate genes regulating pod color.</title>
        <authorList>
            <person name="Motamayor J.C."/>
            <person name="Mockaitis K."/>
            <person name="Schmutz J."/>
            <person name="Haiminen N."/>
            <person name="Iii D.L."/>
            <person name="Cornejo O."/>
            <person name="Findley S.D."/>
            <person name="Zheng P."/>
            <person name="Utro F."/>
            <person name="Royaert S."/>
            <person name="Saski C."/>
            <person name="Jenkins J."/>
            <person name="Podicheti R."/>
            <person name="Zhao M."/>
            <person name="Scheffler B.E."/>
            <person name="Stack J.C."/>
            <person name="Feltus F.A."/>
            <person name="Mustiga G.M."/>
            <person name="Amores F."/>
            <person name="Phillips W."/>
            <person name="Marelli J.P."/>
            <person name="May G.D."/>
            <person name="Shapiro H."/>
            <person name="Ma J."/>
            <person name="Bustamante C.D."/>
            <person name="Schnell R.J."/>
            <person name="Main D."/>
            <person name="Gilbert D."/>
            <person name="Parida L."/>
            <person name="Kuhn D.N."/>
        </authorList>
    </citation>
    <scope>NUCLEOTIDE SEQUENCE [LARGE SCALE GENOMIC DNA]</scope>
    <source>
        <strain evidence="3">cv. Matina 1-6</strain>
    </source>
</reference>
<feature type="region of interest" description="Disordered" evidence="1">
    <location>
        <begin position="66"/>
        <end position="97"/>
    </location>
</feature>
<dbReference type="Proteomes" id="UP000026915">
    <property type="component" value="Chromosome 7"/>
</dbReference>
<name>A0A061F8L3_THECC</name>
<dbReference type="Gramene" id="EOY13396">
    <property type="protein sequence ID" value="EOY13396"/>
    <property type="gene ID" value="TCM_031958"/>
</dbReference>
<dbReference type="InParanoid" id="A0A061F8L3"/>